<dbReference type="Proteomes" id="UP000236161">
    <property type="component" value="Unassembled WGS sequence"/>
</dbReference>
<evidence type="ECO:0000313" key="1">
    <source>
        <dbReference type="EMBL" id="PKA58870.1"/>
    </source>
</evidence>
<sequence length="84" mass="8669">MEATGGQGAAGYGLTLGTAPLVNHHLATMMSNPLSRDPCEAGYGLTLGTAPLVNHHLATMMSNPLSRDPCEDVPECQKFSSGVA</sequence>
<organism evidence="1 2">
    <name type="scientific">Apostasia shenzhenica</name>
    <dbReference type="NCBI Taxonomy" id="1088818"/>
    <lineage>
        <taxon>Eukaryota</taxon>
        <taxon>Viridiplantae</taxon>
        <taxon>Streptophyta</taxon>
        <taxon>Embryophyta</taxon>
        <taxon>Tracheophyta</taxon>
        <taxon>Spermatophyta</taxon>
        <taxon>Magnoliopsida</taxon>
        <taxon>Liliopsida</taxon>
        <taxon>Asparagales</taxon>
        <taxon>Orchidaceae</taxon>
        <taxon>Apostasioideae</taxon>
        <taxon>Apostasia</taxon>
    </lineage>
</organism>
<evidence type="ECO:0000313" key="2">
    <source>
        <dbReference type="Proteomes" id="UP000236161"/>
    </source>
</evidence>
<protein>
    <submittedName>
        <fullName evidence="1">Uncharacterized protein</fullName>
    </submittedName>
</protein>
<dbReference type="EMBL" id="KZ451950">
    <property type="protein sequence ID" value="PKA58870.1"/>
    <property type="molecule type" value="Genomic_DNA"/>
</dbReference>
<accession>A0A2I0ATK3</accession>
<dbReference type="AlphaFoldDB" id="A0A2I0ATK3"/>
<name>A0A2I0ATK3_9ASPA</name>
<gene>
    <name evidence="1" type="ORF">AXF42_Ash000963</name>
</gene>
<reference evidence="1 2" key="1">
    <citation type="journal article" date="2017" name="Nature">
        <title>The Apostasia genome and the evolution of orchids.</title>
        <authorList>
            <person name="Zhang G.Q."/>
            <person name="Liu K.W."/>
            <person name="Li Z."/>
            <person name="Lohaus R."/>
            <person name="Hsiao Y.Y."/>
            <person name="Niu S.C."/>
            <person name="Wang J.Y."/>
            <person name="Lin Y.C."/>
            <person name="Xu Q."/>
            <person name="Chen L.J."/>
            <person name="Yoshida K."/>
            <person name="Fujiwara S."/>
            <person name="Wang Z.W."/>
            <person name="Zhang Y.Q."/>
            <person name="Mitsuda N."/>
            <person name="Wang M."/>
            <person name="Liu G.H."/>
            <person name="Pecoraro L."/>
            <person name="Huang H.X."/>
            <person name="Xiao X.J."/>
            <person name="Lin M."/>
            <person name="Wu X.Y."/>
            <person name="Wu W.L."/>
            <person name="Chen Y.Y."/>
            <person name="Chang S.B."/>
            <person name="Sakamoto S."/>
            <person name="Ohme-Takagi M."/>
            <person name="Yagi M."/>
            <person name="Zeng S.J."/>
            <person name="Shen C.Y."/>
            <person name="Yeh C.M."/>
            <person name="Luo Y.B."/>
            <person name="Tsai W.C."/>
            <person name="Van de Peer Y."/>
            <person name="Liu Z.J."/>
        </authorList>
    </citation>
    <scope>NUCLEOTIDE SEQUENCE [LARGE SCALE GENOMIC DNA]</scope>
    <source>
        <strain evidence="2">cv. Shenzhen</strain>
        <tissue evidence="1">Stem</tissue>
    </source>
</reference>
<keyword evidence="2" id="KW-1185">Reference proteome</keyword>
<proteinExistence type="predicted"/>